<accession>A0ABN9YM76</accession>
<reference evidence="1 2" key="1">
    <citation type="submission" date="2023-10" db="EMBL/GenBank/DDBJ databases">
        <authorList>
            <person name="Botero Cardona J."/>
        </authorList>
    </citation>
    <scope>NUCLEOTIDE SEQUENCE [LARGE SCALE GENOMIC DNA]</scope>
    <source>
        <strain evidence="1 2">R-82641</strain>
    </source>
</reference>
<keyword evidence="2" id="KW-1185">Reference proteome</keyword>
<evidence type="ECO:0000313" key="2">
    <source>
        <dbReference type="Proteomes" id="UP001314200"/>
    </source>
</evidence>
<protein>
    <submittedName>
        <fullName evidence="1">Uncharacterized protein</fullName>
    </submittedName>
</protein>
<organism evidence="1 2">
    <name type="scientific">Fructobacillus cardui</name>
    <dbReference type="NCBI Taxonomy" id="2893170"/>
    <lineage>
        <taxon>Bacteria</taxon>
        <taxon>Bacillati</taxon>
        <taxon>Bacillota</taxon>
        <taxon>Bacilli</taxon>
        <taxon>Lactobacillales</taxon>
        <taxon>Lactobacillaceae</taxon>
        <taxon>Fructobacillus</taxon>
    </lineage>
</organism>
<comment type="caution">
    <text evidence="1">The sequence shown here is derived from an EMBL/GenBank/DDBJ whole genome shotgun (WGS) entry which is preliminary data.</text>
</comment>
<dbReference type="Proteomes" id="UP001314200">
    <property type="component" value="Unassembled WGS sequence"/>
</dbReference>
<sequence>MYERFKPDRQYTQQQIMDELGIKSNDTFRKNYKKKKGFPKPIQGGKTHPVWDGLSLRNYFFKLSNRYA</sequence>
<proteinExistence type="predicted"/>
<dbReference type="EMBL" id="CAUZLY010000003">
    <property type="protein sequence ID" value="CAK1232371.1"/>
    <property type="molecule type" value="Genomic_DNA"/>
</dbReference>
<name>A0ABN9YM76_9LACO</name>
<evidence type="ECO:0000313" key="1">
    <source>
        <dbReference type="EMBL" id="CAK1232371.1"/>
    </source>
</evidence>
<gene>
    <name evidence="1" type="ORF">R82641_BJNNKPBH_00364</name>
</gene>